<evidence type="ECO:0000256" key="3">
    <source>
        <dbReference type="ARBA" id="ARBA00022448"/>
    </source>
</evidence>
<reference evidence="11" key="1">
    <citation type="journal article" date="2019" name="Int. J. Syst. Evol. Microbiol.">
        <title>The Global Catalogue of Microorganisms (GCM) 10K type strain sequencing project: providing services to taxonomists for standard genome sequencing and annotation.</title>
        <authorList>
            <consortium name="The Broad Institute Genomics Platform"/>
            <consortium name="The Broad Institute Genome Sequencing Center for Infectious Disease"/>
            <person name="Wu L."/>
            <person name="Ma J."/>
        </authorList>
    </citation>
    <scope>NUCLEOTIDE SEQUENCE [LARGE SCALE GENOMIC DNA]</scope>
    <source>
        <strain evidence="11">JCM 17666</strain>
    </source>
</reference>
<evidence type="ECO:0000313" key="11">
    <source>
        <dbReference type="Proteomes" id="UP001501671"/>
    </source>
</evidence>
<evidence type="ECO:0000256" key="5">
    <source>
        <dbReference type="ARBA" id="ARBA00022692"/>
    </source>
</evidence>
<feature type="domain" description="ABC transmembrane type-1" evidence="9">
    <location>
        <begin position="81"/>
        <end position="287"/>
    </location>
</feature>
<dbReference type="Pfam" id="PF00528">
    <property type="entry name" value="BPD_transp_1"/>
    <property type="match status" value="1"/>
</dbReference>
<dbReference type="RefSeq" id="WP_345250724.1">
    <property type="nucleotide sequence ID" value="NZ_BAABFO010000015.1"/>
</dbReference>
<comment type="caution">
    <text evidence="10">The sequence shown here is derived from an EMBL/GenBank/DDBJ whole genome shotgun (WGS) entry which is preliminary data.</text>
</comment>
<feature type="transmembrane region" description="Helical" evidence="8">
    <location>
        <begin position="214"/>
        <end position="246"/>
    </location>
</feature>
<feature type="transmembrane region" description="Helical" evidence="8">
    <location>
        <begin position="85"/>
        <end position="107"/>
    </location>
</feature>
<sequence length="300" mass="31238">MTAAARTAPPVSAIGAAASGVRWEWVMLPSLLVSLALLAVSQFVFLKGSFLRDLGMGQSGDTFEWHNYAQLFSDGFYLDTLRRSVGASLAATALTLALAFPTAYIIARMKSRWGLALLAAVVVSSFVSIVVKVLGLILIFSANGPFNKLLLGLGLADQPVTLLGTMTGVVIGLTHYSLGFAVLLFYSVVITIPRSLEEAALGLGASRAGVFRQVVLPLALPGLLSGALVIFNVSVGGFTSTALIGAGKVLTVPVVIQRTMLLETNYGMAAALAALLLVTVLAINLASVAAVSRMRKGVMA</sequence>
<name>A0ABP8HA59_9BURK</name>
<dbReference type="Proteomes" id="UP001501671">
    <property type="component" value="Unassembled WGS sequence"/>
</dbReference>
<evidence type="ECO:0000256" key="8">
    <source>
        <dbReference type="RuleBase" id="RU363032"/>
    </source>
</evidence>
<comment type="subcellular location">
    <subcellularLocation>
        <location evidence="1 8">Cell membrane</location>
        <topology evidence="1 8">Multi-pass membrane protein</topology>
    </subcellularLocation>
</comment>
<evidence type="ECO:0000256" key="1">
    <source>
        <dbReference type="ARBA" id="ARBA00004651"/>
    </source>
</evidence>
<keyword evidence="7 8" id="KW-0472">Membrane</keyword>
<dbReference type="CDD" id="cd06261">
    <property type="entry name" value="TM_PBP2"/>
    <property type="match status" value="1"/>
</dbReference>
<evidence type="ECO:0000256" key="2">
    <source>
        <dbReference type="ARBA" id="ARBA00007069"/>
    </source>
</evidence>
<evidence type="ECO:0000256" key="7">
    <source>
        <dbReference type="ARBA" id="ARBA00023136"/>
    </source>
</evidence>
<feature type="transmembrane region" description="Helical" evidence="8">
    <location>
        <begin position="25"/>
        <end position="46"/>
    </location>
</feature>
<dbReference type="PROSITE" id="PS50928">
    <property type="entry name" value="ABC_TM1"/>
    <property type="match status" value="1"/>
</dbReference>
<keyword evidence="4" id="KW-1003">Cell membrane</keyword>
<dbReference type="Gene3D" id="1.10.3720.10">
    <property type="entry name" value="MetI-like"/>
    <property type="match status" value="1"/>
</dbReference>
<dbReference type="InterPro" id="IPR035906">
    <property type="entry name" value="MetI-like_sf"/>
</dbReference>
<keyword evidence="11" id="KW-1185">Reference proteome</keyword>
<feature type="transmembrane region" description="Helical" evidence="8">
    <location>
        <begin position="266"/>
        <end position="291"/>
    </location>
</feature>
<comment type="similarity">
    <text evidence="2">Belongs to the binding-protein-dependent transport system permease family. CysTW subfamily.</text>
</comment>
<keyword evidence="5 8" id="KW-0812">Transmembrane</keyword>
<dbReference type="PANTHER" id="PTHR42929:SF1">
    <property type="entry name" value="INNER MEMBRANE ABC TRANSPORTER PERMEASE PROTEIN YDCU-RELATED"/>
    <property type="match status" value="1"/>
</dbReference>
<evidence type="ECO:0000259" key="9">
    <source>
        <dbReference type="PROSITE" id="PS50928"/>
    </source>
</evidence>
<evidence type="ECO:0000313" key="10">
    <source>
        <dbReference type="EMBL" id="GAA4336322.1"/>
    </source>
</evidence>
<proteinExistence type="inferred from homology"/>
<evidence type="ECO:0000256" key="4">
    <source>
        <dbReference type="ARBA" id="ARBA00022475"/>
    </source>
</evidence>
<dbReference type="EMBL" id="BAABFO010000015">
    <property type="protein sequence ID" value="GAA4336322.1"/>
    <property type="molecule type" value="Genomic_DNA"/>
</dbReference>
<protein>
    <submittedName>
        <fullName evidence="10">ABC transporter permease</fullName>
    </submittedName>
</protein>
<gene>
    <name evidence="10" type="ORF">GCM10023144_30530</name>
</gene>
<dbReference type="PANTHER" id="PTHR42929">
    <property type="entry name" value="INNER MEMBRANE ABC TRANSPORTER PERMEASE PROTEIN YDCU-RELATED-RELATED"/>
    <property type="match status" value="1"/>
</dbReference>
<organism evidence="10 11">
    <name type="scientific">Pigmentiphaga soli</name>
    <dbReference type="NCBI Taxonomy" id="1007095"/>
    <lineage>
        <taxon>Bacteria</taxon>
        <taxon>Pseudomonadati</taxon>
        <taxon>Pseudomonadota</taxon>
        <taxon>Betaproteobacteria</taxon>
        <taxon>Burkholderiales</taxon>
        <taxon>Alcaligenaceae</taxon>
        <taxon>Pigmentiphaga</taxon>
    </lineage>
</organism>
<dbReference type="InterPro" id="IPR000515">
    <property type="entry name" value="MetI-like"/>
</dbReference>
<accession>A0ABP8HA59</accession>
<feature type="transmembrane region" description="Helical" evidence="8">
    <location>
        <begin position="160"/>
        <end position="193"/>
    </location>
</feature>
<dbReference type="SUPFAM" id="SSF161098">
    <property type="entry name" value="MetI-like"/>
    <property type="match status" value="1"/>
</dbReference>
<evidence type="ECO:0000256" key="6">
    <source>
        <dbReference type="ARBA" id="ARBA00022989"/>
    </source>
</evidence>
<feature type="transmembrane region" description="Helical" evidence="8">
    <location>
        <begin position="114"/>
        <end position="140"/>
    </location>
</feature>
<keyword evidence="3 8" id="KW-0813">Transport</keyword>
<keyword evidence="6 8" id="KW-1133">Transmembrane helix</keyword>